<dbReference type="PANTHER" id="PTHR31978">
    <property type="entry name" value="INTRAFLAGELLAR TRANSPORT PROTEIN 20 HOMOLOG"/>
    <property type="match status" value="1"/>
</dbReference>
<dbReference type="Pfam" id="PF14931">
    <property type="entry name" value="IFT20"/>
    <property type="match status" value="1"/>
</dbReference>
<accession>A0ABM1YNI2</accession>
<organism evidence="4 5">
    <name type="scientific">Aedes albopictus</name>
    <name type="common">Asian tiger mosquito</name>
    <name type="synonym">Stegomyia albopicta</name>
    <dbReference type="NCBI Taxonomy" id="7160"/>
    <lineage>
        <taxon>Eukaryota</taxon>
        <taxon>Metazoa</taxon>
        <taxon>Ecdysozoa</taxon>
        <taxon>Arthropoda</taxon>
        <taxon>Hexapoda</taxon>
        <taxon>Insecta</taxon>
        <taxon>Pterygota</taxon>
        <taxon>Neoptera</taxon>
        <taxon>Endopterygota</taxon>
        <taxon>Diptera</taxon>
        <taxon>Nematocera</taxon>
        <taxon>Culicoidea</taxon>
        <taxon>Culicidae</taxon>
        <taxon>Culicinae</taxon>
        <taxon>Aedini</taxon>
        <taxon>Aedes</taxon>
        <taxon>Stegomyia</taxon>
    </lineage>
</organism>
<proteinExistence type="predicted"/>
<evidence type="ECO:0000313" key="4">
    <source>
        <dbReference type="EnsemblMetazoa" id="AALFPA23_010755.P15111"/>
    </source>
</evidence>
<comment type="subcellular location">
    <subcellularLocation>
        <location evidence="1">Cell projection</location>
        <location evidence="1">Cilium</location>
    </subcellularLocation>
</comment>
<dbReference type="Proteomes" id="UP000069940">
    <property type="component" value="Unassembled WGS sequence"/>
</dbReference>
<keyword evidence="5" id="KW-1185">Reference proteome</keyword>
<reference evidence="5" key="1">
    <citation type="journal article" date="2015" name="Proc. Natl. Acad. Sci. U.S.A.">
        <title>Genome sequence of the Asian Tiger mosquito, Aedes albopictus, reveals insights into its biology, genetics, and evolution.</title>
        <authorList>
            <person name="Chen X.G."/>
            <person name="Jiang X."/>
            <person name="Gu J."/>
            <person name="Xu M."/>
            <person name="Wu Y."/>
            <person name="Deng Y."/>
            <person name="Zhang C."/>
            <person name="Bonizzoni M."/>
            <person name="Dermauw W."/>
            <person name="Vontas J."/>
            <person name="Armbruster P."/>
            <person name="Huang X."/>
            <person name="Yang Y."/>
            <person name="Zhang H."/>
            <person name="He W."/>
            <person name="Peng H."/>
            <person name="Liu Y."/>
            <person name="Wu K."/>
            <person name="Chen J."/>
            <person name="Lirakis M."/>
            <person name="Topalis P."/>
            <person name="Van Leeuwen T."/>
            <person name="Hall A.B."/>
            <person name="Jiang X."/>
            <person name="Thorpe C."/>
            <person name="Mueller R.L."/>
            <person name="Sun C."/>
            <person name="Waterhouse R.M."/>
            <person name="Yan G."/>
            <person name="Tu Z.J."/>
            <person name="Fang X."/>
            <person name="James A.A."/>
        </authorList>
    </citation>
    <scope>NUCLEOTIDE SEQUENCE [LARGE SCALE GENOMIC DNA]</scope>
    <source>
        <strain evidence="5">Foshan</strain>
    </source>
</reference>
<dbReference type="PANTHER" id="PTHR31978:SF1">
    <property type="entry name" value="INTRAFLAGELLAR TRANSPORT PROTEIN 20 HOMOLOG"/>
    <property type="match status" value="1"/>
</dbReference>
<name>A0ABM1YNI2_AEDAL</name>
<dbReference type="RefSeq" id="XP_029735575.1">
    <property type="nucleotide sequence ID" value="XM_029879715.2"/>
</dbReference>
<reference evidence="4" key="2">
    <citation type="submission" date="2025-05" db="UniProtKB">
        <authorList>
            <consortium name="EnsemblMetazoa"/>
        </authorList>
    </citation>
    <scope>IDENTIFICATION</scope>
    <source>
        <strain evidence="4">Foshan</strain>
    </source>
</reference>
<evidence type="ECO:0000256" key="3">
    <source>
        <dbReference type="ARBA" id="ARBA00023273"/>
    </source>
</evidence>
<protein>
    <submittedName>
        <fullName evidence="4">Uncharacterized protein</fullName>
    </submittedName>
</protein>
<sequence>MSEEFGKSGLYIDDLYSLRVIDPEVASETNELKDECEQFTDRLTEFRRIIEQFTSIVESFATEVDHEKMRAIGIQNLLKTFSKQRESEQQQIQSEIIEKMVELDKLKIEFQYLQRIESEQQEMIDNFYQNQ</sequence>
<dbReference type="GeneID" id="109423751"/>
<dbReference type="InterPro" id="IPR028172">
    <property type="entry name" value="FT20"/>
</dbReference>
<evidence type="ECO:0000313" key="5">
    <source>
        <dbReference type="Proteomes" id="UP000069940"/>
    </source>
</evidence>
<keyword evidence="2" id="KW-0175">Coiled coil</keyword>
<dbReference type="EnsemblMetazoa" id="AALFPA23_010755.R15111">
    <property type="protein sequence ID" value="AALFPA23_010755.P15111"/>
    <property type="gene ID" value="AALFPA23_010755"/>
</dbReference>
<evidence type="ECO:0000256" key="2">
    <source>
        <dbReference type="ARBA" id="ARBA00023054"/>
    </source>
</evidence>
<keyword evidence="3" id="KW-0966">Cell projection</keyword>
<evidence type="ECO:0000256" key="1">
    <source>
        <dbReference type="ARBA" id="ARBA00004138"/>
    </source>
</evidence>